<name>E9IR05_SOLIN</name>
<feature type="compositionally biased region" description="Polar residues" evidence="1">
    <location>
        <begin position="45"/>
        <end position="58"/>
    </location>
</feature>
<feature type="compositionally biased region" description="Basic residues" evidence="1">
    <location>
        <begin position="62"/>
        <end position="72"/>
    </location>
</feature>
<dbReference type="OMA" id="RAIMCEG"/>
<evidence type="ECO:0000256" key="1">
    <source>
        <dbReference type="SAM" id="MobiDB-lite"/>
    </source>
</evidence>
<dbReference type="InterPro" id="IPR031961">
    <property type="entry name" value="DUF4780"/>
</dbReference>
<proteinExistence type="predicted"/>
<reference evidence="3" key="1">
    <citation type="journal article" date="2011" name="Proc. Natl. Acad. Sci. U.S.A.">
        <title>The genome of the fire ant Solenopsis invicta.</title>
        <authorList>
            <person name="Wurm Y."/>
            <person name="Wang J."/>
            <person name="Riba-Grognuz O."/>
            <person name="Corona M."/>
            <person name="Nygaard S."/>
            <person name="Hunt B.G."/>
            <person name="Ingram K.K."/>
            <person name="Falquet L."/>
            <person name="Nipitwattanaphon M."/>
            <person name="Gotzek D."/>
            <person name="Dijkstra M.B."/>
            <person name="Oettler J."/>
            <person name="Comtesse F."/>
            <person name="Shih C.J."/>
            <person name="Wu W.J."/>
            <person name="Yang C.C."/>
            <person name="Thomas J."/>
            <person name="Beaudoing E."/>
            <person name="Pradervand S."/>
            <person name="Flegel V."/>
            <person name="Cook E.D."/>
            <person name="Fabbretti R."/>
            <person name="Stockinger H."/>
            <person name="Long L."/>
            <person name="Farmerie W.G."/>
            <person name="Oakey J."/>
            <person name="Boomsma J.J."/>
            <person name="Pamilo P."/>
            <person name="Yi S.V."/>
            <person name="Heinze J."/>
            <person name="Goodisman M.A."/>
            <person name="Farinelli L."/>
            <person name="Harshman K."/>
            <person name="Hulo N."/>
            <person name="Cerutti L."/>
            <person name="Xenarios I."/>
            <person name="Shoemaker D."/>
            <person name="Keller L."/>
        </authorList>
    </citation>
    <scope>NUCLEOTIDE SEQUENCE [LARGE SCALE GENOMIC DNA]</scope>
</reference>
<feature type="compositionally biased region" description="Basic and acidic residues" evidence="1">
    <location>
        <begin position="34"/>
        <end position="43"/>
    </location>
</feature>
<sequence>MGLVWAPEAPLLPSQRKALRQCPLGKMNRSSAKKKAERERERFQCGTSSGTMASPVTTSKERKGHAGGKRRNGSMNSPPSAEGLTKKHRAQHAETYVKAADPLTRVIIPESYPEEEITAERVALLKLSVSRAISGIREGPIPCFRRIFLGGGTAVVLGRDEALIWLAEQIGGSPWENAKLKVVGPEGLQRQYRTVVWVPGALDKPATVLERMEKQNPGLSTGSWKIMAKNIGATKDNRNLVLKIPSPAFSN</sequence>
<accession>E9IR05</accession>
<dbReference type="Pfam" id="PF16012">
    <property type="entry name" value="DUF4780"/>
    <property type="match status" value="1"/>
</dbReference>
<feature type="non-terminal residue" evidence="3">
    <location>
        <position position="251"/>
    </location>
</feature>
<organism>
    <name type="scientific">Solenopsis invicta</name>
    <name type="common">Red imported fire ant</name>
    <name type="synonym">Solenopsis wagneri</name>
    <dbReference type="NCBI Taxonomy" id="13686"/>
    <lineage>
        <taxon>Eukaryota</taxon>
        <taxon>Metazoa</taxon>
        <taxon>Ecdysozoa</taxon>
        <taxon>Arthropoda</taxon>
        <taxon>Hexapoda</taxon>
        <taxon>Insecta</taxon>
        <taxon>Pterygota</taxon>
        <taxon>Neoptera</taxon>
        <taxon>Endopterygota</taxon>
        <taxon>Hymenoptera</taxon>
        <taxon>Apocrita</taxon>
        <taxon>Aculeata</taxon>
        <taxon>Formicoidea</taxon>
        <taxon>Formicidae</taxon>
        <taxon>Myrmicinae</taxon>
        <taxon>Solenopsis</taxon>
    </lineage>
</organism>
<dbReference type="HOGENOM" id="CLU_1108297_0_0_1"/>
<dbReference type="EMBL" id="GL765009">
    <property type="protein sequence ID" value="EFZ16996.1"/>
    <property type="molecule type" value="Genomic_DNA"/>
</dbReference>
<evidence type="ECO:0000259" key="2">
    <source>
        <dbReference type="Pfam" id="PF16012"/>
    </source>
</evidence>
<feature type="domain" description="DUF4780" evidence="2">
    <location>
        <begin position="101"/>
        <end position="246"/>
    </location>
</feature>
<evidence type="ECO:0000313" key="3">
    <source>
        <dbReference type="EMBL" id="EFZ16996.1"/>
    </source>
</evidence>
<protein>
    <recommendedName>
        <fullName evidence="2">DUF4780 domain-containing protein</fullName>
    </recommendedName>
</protein>
<dbReference type="AlphaFoldDB" id="E9IR05"/>
<feature type="region of interest" description="Disordered" evidence="1">
    <location>
        <begin position="1"/>
        <end position="91"/>
    </location>
</feature>
<gene>
    <name evidence="3" type="ORF">SINV_04232</name>
</gene>